<dbReference type="InterPro" id="IPR011989">
    <property type="entry name" value="ARM-like"/>
</dbReference>
<feature type="region of interest" description="Disordered" evidence="9">
    <location>
        <begin position="632"/>
        <end position="695"/>
    </location>
</feature>
<comment type="caution">
    <text evidence="10">The sequence shown here is derived from an EMBL/GenBank/DDBJ whole genome shotgun (WGS) entry which is preliminary data.</text>
</comment>
<evidence type="ECO:0000313" key="10">
    <source>
        <dbReference type="EMBL" id="EXJ73769.1"/>
    </source>
</evidence>
<dbReference type="InterPro" id="IPR040000">
    <property type="entry name" value="NOP9"/>
</dbReference>
<reference evidence="10 11" key="1">
    <citation type="submission" date="2013-03" db="EMBL/GenBank/DDBJ databases">
        <title>The Genome Sequence of Cladophialophora psammophila CBS 110553.</title>
        <authorList>
            <consortium name="The Broad Institute Genomics Platform"/>
            <person name="Cuomo C."/>
            <person name="de Hoog S."/>
            <person name="Gorbushina A."/>
            <person name="Walker B."/>
            <person name="Young S.K."/>
            <person name="Zeng Q."/>
            <person name="Gargeya S."/>
            <person name="Fitzgerald M."/>
            <person name="Haas B."/>
            <person name="Abouelleil A."/>
            <person name="Allen A.W."/>
            <person name="Alvarado L."/>
            <person name="Arachchi H.M."/>
            <person name="Berlin A.M."/>
            <person name="Chapman S.B."/>
            <person name="Gainer-Dewar J."/>
            <person name="Goldberg J."/>
            <person name="Griggs A."/>
            <person name="Gujja S."/>
            <person name="Hansen M."/>
            <person name="Howarth C."/>
            <person name="Imamovic A."/>
            <person name="Ireland A."/>
            <person name="Larimer J."/>
            <person name="McCowan C."/>
            <person name="Murphy C."/>
            <person name="Pearson M."/>
            <person name="Poon T.W."/>
            <person name="Priest M."/>
            <person name="Roberts A."/>
            <person name="Saif S."/>
            <person name="Shea T."/>
            <person name="Sisk P."/>
            <person name="Sykes S."/>
            <person name="Wortman J."/>
            <person name="Nusbaum C."/>
            <person name="Birren B."/>
        </authorList>
    </citation>
    <scope>NUCLEOTIDE SEQUENCE [LARGE SCALE GENOMIC DNA]</scope>
    <source>
        <strain evidence="10 11">CBS 110553</strain>
    </source>
</reference>
<keyword evidence="11" id="KW-1185">Reference proteome</keyword>
<dbReference type="SMART" id="SM00025">
    <property type="entry name" value="Pumilio"/>
    <property type="match status" value="6"/>
</dbReference>
<dbReference type="GO" id="GO:0000447">
    <property type="term" value="P:endonucleolytic cleavage in ITS1 to separate SSU-rRNA from 5.8S rRNA and LSU-rRNA from tricistronic rRNA transcript (SSU-rRNA, 5.8S rRNA, LSU-rRNA)"/>
    <property type="evidence" value="ECO:0007669"/>
    <property type="project" value="TreeGrafter"/>
</dbReference>
<name>W9XU11_9EURO</name>
<dbReference type="OrthoDB" id="392571at2759"/>
<feature type="compositionally biased region" description="Basic residues" evidence="9">
    <location>
        <begin position="18"/>
        <end position="27"/>
    </location>
</feature>
<dbReference type="GO" id="GO:0003723">
    <property type="term" value="F:RNA binding"/>
    <property type="evidence" value="ECO:0007669"/>
    <property type="project" value="InterPro"/>
</dbReference>
<sequence length="695" mass="77667">MPREGKKRGRRQQEKAGKRSAKRLKIGHSRDEEIPSEFVVEGDAGDDFIGFDVQRPPGMQEPTEDTQFHGLLTPEEQEYYANVNAKIVANDFDSPEDRAIFIEAVHSETEGKEMKVASSQSCSRYLEKIIMLSTPEQMRHLFSKFLGNLTYLVRHRFGSHCCETLFLQAARHVEREPRAEDTAGTGLPSMEPLFLHAAEELEPNMGFLLTDRFASHTIRVLLLILSGLPLDDDSIQAMVASRKKEKLKAPMEKGTETSESKRIVPKTFRNALDKLISSAISALDTTYLRALATHPTGNPVLQLLLRVELSASGRNQAAEEDSVLRKLLPDQELEEDSQSAKFIIGLIYDPTGSHLVEILVEQLPGKVFKKLYKNVLTPRLGSMSKNDTASYVAMRILERLGKDDLAEAKKLILAELPVLISRRRTGLIRVLIERCALRGVDPQDISDVIKSEYKSDGGEFLPNLLGFRSTEVQEQTQDNDATKDTETSTPKTDVHASLLAQTMLQTPKTCTLVQDSMLALDTKMLMAMARDPVSSRVVQCALSPTESNMHFRREFIPRFYGHIGTLSQDLSGSYVADALWTATDRLHFMKERLAGELVSNESQLRESPFGRNVWKNWAMDLYHRRPGEWRALAKGPGQSHAPAVPLKEASGPGRKKTPIELARERHSRKSNSHSMKGSRASATSANAVVRTNALT</sequence>
<proteinExistence type="predicted"/>
<dbReference type="Pfam" id="PF22493">
    <property type="entry name" value="PUF_NOP9"/>
    <property type="match status" value="1"/>
</dbReference>
<dbReference type="GO" id="GO:0030688">
    <property type="term" value="C:preribosome, small subunit precursor"/>
    <property type="evidence" value="ECO:0007669"/>
    <property type="project" value="TreeGrafter"/>
</dbReference>
<dbReference type="PANTHER" id="PTHR13102:SF0">
    <property type="entry name" value="NUCLEOLAR PROTEIN 9"/>
    <property type="match status" value="1"/>
</dbReference>
<dbReference type="EMBL" id="AMGX01000004">
    <property type="protein sequence ID" value="EXJ73769.1"/>
    <property type="molecule type" value="Genomic_DNA"/>
</dbReference>
<dbReference type="GO" id="GO:0005730">
    <property type="term" value="C:nucleolus"/>
    <property type="evidence" value="ECO:0007669"/>
    <property type="project" value="UniProtKB-SubCell"/>
</dbReference>
<comment type="function">
    <text evidence="6">RNA-binding nucleolar protein required for pre-rRNA processing. Involved in production of 18S rRNA and assembly of small ribosomal subunit.</text>
</comment>
<feature type="compositionally biased region" description="Polar residues" evidence="9">
    <location>
        <begin position="672"/>
        <end position="686"/>
    </location>
</feature>
<evidence type="ECO:0000256" key="5">
    <source>
        <dbReference type="ARBA" id="ARBA00022737"/>
    </source>
</evidence>
<evidence type="ECO:0000256" key="7">
    <source>
        <dbReference type="ARBA" id="ARBA00030932"/>
    </source>
</evidence>
<comment type="subcellular location">
    <subcellularLocation>
        <location evidence="1">Nucleus</location>
        <location evidence="1">Nucleolus</location>
    </subcellularLocation>
</comment>
<dbReference type="GeneID" id="19188259"/>
<dbReference type="PANTHER" id="PTHR13102">
    <property type="entry name" value="NUCLEOLAR PROTEIN 9"/>
    <property type="match status" value="1"/>
</dbReference>
<dbReference type="AlphaFoldDB" id="W9XU11"/>
<evidence type="ECO:0000256" key="8">
    <source>
        <dbReference type="ARBA" id="ARBA00031929"/>
    </source>
</evidence>
<dbReference type="GO" id="GO:0030686">
    <property type="term" value="C:90S preribosome"/>
    <property type="evidence" value="ECO:0007669"/>
    <property type="project" value="TreeGrafter"/>
</dbReference>
<evidence type="ECO:0000256" key="9">
    <source>
        <dbReference type="SAM" id="MobiDB-lite"/>
    </source>
</evidence>
<dbReference type="InterPro" id="IPR016024">
    <property type="entry name" value="ARM-type_fold"/>
</dbReference>
<keyword evidence="4" id="KW-0698">rRNA processing</keyword>
<feature type="region of interest" description="Disordered" evidence="9">
    <location>
        <begin position="1"/>
        <end position="39"/>
    </location>
</feature>
<dbReference type="GO" id="GO:0000472">
    <property type="term" value="P:endonucleolytic cleavage to generate mature 5'-end of SSU-rRNA from (SSU-rRNA, 5.8S rRNA, LSU-rRNA)"/>
    <property type="evidence" value="ECO:0007669"/>
    <property type="project" value="TreeGrafter"/>
</dbReference>
<evidence type="ECO:0000256" key="4">
    <source>
        <dbReference type="ARBA" id="ARBA00022552"/>
    </source>
</evidence>
<keyword evidence="3" id="KW-0690">Ribosome biogenesis</keyword>
<dbReference type="HOGENOM" id="CLU_008720_1_1_1"/>
<accession>W9XU11</accession>
<dbReference type="eggNOG" id="KOG2188">
    <property type="taxonomic scope" value="Eukaryota"/>
</dbReference>
<dbReference type="GO" id="GO:0000056">
    <property type="term" value="P:ribosomal small subunit export from nucleus"/>
    <property type="evidence" value="ECO:0007669"/>
    <property type="project" value="TreeGrafter"/>
</dbReference>
<dbReference type="Proteomes" id="UP000019471">
    <property type="component" value="Unassembled WGS sequence"/>
</dbReference>
<organism evidence="10 11">
    <name type="scientific">Cladophialophora psammophila CBS 110553</name>
    <dbReference type="NCBI Taxonomy" id="1182543"/>
    <lineage>
        <taxon>Eukaryota</taxon>
        <taxon>Fungi</taxon>
        <taxon>Dikarya</taxon>
        <taxon>Ascomycota</taxon>
        <taxon>Pezizomycotina</taxon>
        <taxon>Eurotiomycetes</taxon>
        <taxon>Chaetothyriomycetidae</taxon>
        <taxon>Chaetothyriales</taxon>
        <taxon>Herpotrichiellaceae</taxon>
        <taxon>Cladophialophora</taxon>
    </lineage>
</organism>
<dbReference type="Gene3D" id="1.25.10.10">
    <property type="entry name" value="Leucine-rich Repeat Variant"/>
    <property type="match status" value="3"/>
</dbReference>
<dbReference type="InterPro" id="IPR001313">
    <property type="entry name" value="Pumilio_RNA-bd_rpt"/>
</dbReference>
<dbReference type="GO" id="GO:0000480">
    <property type="term" value="P:endonucleolytic cleavage in 5'-ETS of tricistronic rRNA transcript (SSU-rRNA, 5.8S rRNA, LSU-rRNA)"/>
    <property type="evidence" value="ECO:0007669"/>
    <property type="project" value="TreeGrafter"/>
</dbReference>
<evidence type="ECO:0000256" key="1">
    <source>
        <dbReference type="ARBA" id="ARBA00004604"/>
    </source>
</evidence>
<gene>
    <name evidence="10" type="ORF">A1O5_03531</name>
</gene>
<dbReference type="STRING" id="1182543.W9XU11"/>
<evidence type="ECO:0000256" key="6">
    <source>
        <dbReference type="ARBA" id="ARBA00024893"/>
    </source>
</evidence>
<evidence type="ECO:0000313" key="11">
    <source>
        <dbReference type="Proteomes" id="UP000019471"/>
    </source>
</evidence>
<feature type="compositionally biased region" description="Basic residues" evidence="9">
    <location>
        <begin position="1"/>
        <end position="10"/>
    </location>
</feature>
<dbReference type="RefSeq" id="XP_007742332.1">
    <property type="nucleotide sequence ID" value="XM_007744142.1"/>
</dbReference>
<evidence type="ECO:0000256" key="3">
    <source>
        <dbReference type="ARBA" id="ARBA00022517"/>
    </source>
</evidence>
<evidence type="ECO:0000256" key="2">
    <source>
        <dbReference type="ARBA" id="ARBA00016427"/>
    </source>
</evidence>
<keyword evidence="5" id="KW-0677">Repeat</keyword>
<dbReference type="SUPFAM" id="SSF48371">
    <property type="entry name" value="ARM repeat"/>
    <property type="match status" value="1"/>
</dbReference>
<protein>
    <recommendedName>
        <fullName evidence="2">Nucleolar protein 9</fullName>
    </recommendedName>
    <alternativeName>
        <fullName evidence="7 8">Pumilio domain-containing protein NOP9</fullName>
    </alternativeName>
</protein>
<feature type="region of interest" description="Disordered" evidence="9">
    <location>
        <begin position="471"/>
        <end position="492"/>
    </location>
</feature>